<dbReference type="Gene3D" id="3.40.50.970">
    <property type="match status" value="2"/>
</dbReference>
<evidence type="ECO:0000256" key="8">
    <source>
        <dbReference type="ARBA" id="ARBA00016662"/>
    </source>
</evidence>
<feature type="binding site" evidence="17">
    <location>
        <position position="38"/>
    </location>
    <ligand>
        <name>substrate</name>
    </ligand>
</feature>
<dbReference type="GO" id="GO:0046872">
    <property type="term" value="F:metal ion binding"/>
    <property type="evidence" value="ECO:0007669"/>
    <property type="project" value="UniProtKB-KW"/>
</dbReference>
<evidence type="ECO:0000313" key="23">
    <source>
        <dbReference type="EMBL" id="BCD69510.1"/>
    </source>
</evidence>
<evidence type="ECO:0000256" key="4">
    <source>
        <dbReference type="ARBA" id="ARBA00002931"/>
    </source>
</evidence>
<comment type="similarity">
    <text evidence="5 21">Belongs to the transketolase family.</text>
</comment>
<feature type="binding site" evidence="17">
    <location>
        <position position="509"/>
    </location>
    <ligand>
        <name>substrate</name>
    </ligand>
</feature>
<dbReference type="Pfam" id="PF22613">
    <property type="entry name" value="Transketolase_C_1"/>
    <property type="match status" value="1"/>
</dbReference>
<feature type="domain" description="Transketolase-like pyrimidine-binding" evidence="22">
    <location>
        <begin position="345"/>
        <end position="514"/>
    </location>
</feature>
<accession>A0A6J4CYB4</accession>
<proteinExistence type="inferred from homology"/>
<comment type="cofactor">
    <cofactor evidence="2">
        <name>Mn(2+)</name>
        <dbReference type="ChEBI" id="CHEBI:29035"/>
    </cofactor>
</comment>
<feature type="binding site" evidence="17">
    <location>
        <position position="463"/>
    </location>
    <ligand>
        <name>substrate</name>
    </ligand>
</feature>
<dbReference type="PROSITE" id="PS00801">
    <property type="entry name" value="TRANSKETOLASE_1"/>
    <property type="match status" value="1"/>
</dbReference>
<feature type="binding site" evidence="17">
    <location>
        <position position="375"/>
    </location>
    <ligand>
        <name>substrate</name>
    </ligand>
</feature>
<evidence type="ECO:0000256" key="10">
    <source>
        <dbReference type="ARBA" id="ARBA00022723"/>
    </source>
</evidence>
<dbReference type="PANTHER" id="PTHR43522:SF2">
    <property type="entry name" value="TRANSKETOLASE 1-RELATED"/>
    <property type="match status" value="1"/>
</dbReference>
<dbReference type="AlphaFoldDB" id="A0A6J4CYB4"/>
<evidence type="ECO:0000256" key="6">
    <source>
        <dbReference type="ARBA" id="ARBA00011738"/>
    </source>
</evidence>
<dbReference type="InterPro" id="IPR033247">
    <property type="entry name" value="Transketolase_fam"/>
</dbReference>
<comment type="cofactor">
    <cofactor evidence="3">
        <name>Co(2+)</name>
        <dbReference type="ChEBI" id="CHEBI:48828"/>
    </cofactor>
</comment>
<dbReference type="SUPFAM" id="SSF52922">
    <property type="entry name" value="TK C-terminal domain-like"/>
    <property type="match status" value="1"/>
</dbReference>
<dbReference type="InterPro" id="IPR029061">
    <property type="entry name" value="THDP-binding"/>
</dbReference>
<evidence type="ECO:0000256" key="18">
    <source>
        <dbReference type="PIRSR" id="PIRSR605478-3"/>
    </source>
</evidence>
<dbReference type="InterPro" id="IPR055152">
    <property type="entry name" value="Transketolase-like_C_2"/>
</dbReference>
<feature type="binding site" evidence="18">
    <location>
        <position position="266"/>
    </location>
    <ligand>
        <name>thiamine diphosphate</name>
        <dbReference type="ChEBI" id="CHEBI:58937"/>
    </ligand>
</feature>
<feature type="binding site" evidence="18">
    <location>
        <begin position="125"/>
        <end position="127"/>
    </location>
    <ligand>
        <name>thiamine diphosphate</name>
        <dbReference type="ChEBI" id="CHEBI:58937"/>
    </ligand>
</feature>
<dbReference type="FunFam" id="3.40.50.970:FF:000081">
    <property type="entry name" value="Transketolase"/>
    <property type="match status" value="1"/>
</dbReference>
<comment type="cofactor">
    <cofactor evidence="1">
        <name>Ca(2+)</name>
        <dbReference type="ChEBI" id="CHEBI:29108"/>
    </cofactor>
</comment>
<dbReference type="OrthoDB" id="8732661at2"/>
<evidence type="ECO:0000256" key="3">
    <source>
        <dbReference type="ARBA" id="ARBA00001941"/>
    </source>
</evidence>
<dbReference type="NCBIfam" id="TIGR00232">
    <property type="entry name" value="tktlase_bact"/>
    <property type="match status" value="1"/>
</dbReference>
<sequence length="649" mass="71081">MHFSKLPLSQEDLPTLQKMATTLRFLCADMVEKANSGHPGVALGLADVAVVLGLHLNLNPKHVQWLNRDRLIFSGGHASSLAYALLHLWGFEISLEDLKAFRQLDSKTPGHLEFGHTQGIEITTGPLGQGFANAVGFALASTLAKDFLGEVISHKVYCLCGDGDLQEGISYESASFAGHLGLNNLIVIYDSNSITIEGEANLAFSEDIAMRFKSQGWEVLSCNGHDFLEIDRTILLAKTCTKPVLIIAKTTIGKGALGVEGSAKVHGAPLGLKTLESSKKACGWPLESFYIPKEIALHFNMQRGEAMQNLWEQQITPAIQDKITHLQAKDFSQVIYPSFKTGESLATRASNGQILNAISQAYQGFLGGSADLAPSTNTTLHQEKDYTPSHVGRNLHFGIREHAMAAISNGIANYGLFVPFCATFFVFSDYLLPSLRLSALMQTPIFYIFTHDSIGVGEDGPTHQPIEHLSHLRALPNFYVFRPMDAHENVACWQVALRLKSSCAFVLSRQSLEIMPPVSSDSVQRGGYVLYKSPSEAQITLVSSGSEVQISLKAAHLLEEQNIAVQVVSVPCFDLLLKQDQKYLESLFVGRVLAIEASRGLEWFRFADALVNMESFGKSAPGSLLFEHFGFTPQNIAQKAKDLLQEVKC</sequence>
<comment type="cofactor">
    <cofactor evidence="21">
        <name>Mg(2+)</name>
        <dbReference type="ChEBI" id="CHEBI:18420"/>
    </cofactor>
    <cofactor evidence="21">
        <name>Ca(2+)</name>
        <dbReference type="ChEBI" id="CHEBI:29108"/>
    </cofactor>
    <cofactor evidence="21">
        <name>Mn(2+)</name>
        <dbReference type="ChEBI" id="CHEBI:29035"/>
    </cofactor>
    <cofactor evidence="21">
        <name>Co(2+)</name>
        <dbReference type="ChEBI" id="CHEBI:48828"/>
    </cofactor>
    <text evidence="21">Binds 1 Mg(2+) ion per subunit. Can also utilize other divalent metal cations, such as Ca(2+), Mn(2+) and Co(2+).</text>
</comment>
<dbReference type="EMBL" id="AP019774">
    <property type="protein sequence ID" value="BCD69510.1"/>
    <property type="molecule type" value="Genomic_DNA"/>
</dbReference>
<dbReference type="Gene3D" id="3.40.50.920">
    <property type="match status" value="1"/>
</dbReference>
<evidence type="ECO:0000256" key="11">
    <source>
        <dbReference type="ARBA" id="ARBA00022837"/>
    </source>
</evidence>
<evidence type="ECO:0000256" key="20">
    <source>
        <dbReference type="PIRSR" id="PIRSR605478-5"/>
    </source>
</evidence>
<feature type="binding site" evidence="18">
    <location>
        <position position="192"/>
    </location>
    <ligand>
        <name>thiamine diphosphate</name>
        <dbReference type="ChEBI" id="CHEBI:58937"/>
    </ligand>
</feature>
<dbReference type="GO" id="GO:0005829">
    <property type="term" value="C:cytosol"/>
    <property type="evidence" value="ECO:0007669"/>
    <property type="project" value="TreeGrafter"/>
</dbReference>
<evidence type="ECO:0000256" key="13">
    <source>
        <dbReference type="ARBA" id="ARBA00023052"/>
    </source>
</evidence>
<dbReference type="Proteomes" id="UP000317935">
    <property type="component" value="Chromosome"/>
</dbReference>
<comment type="function">
    <text evidence="4 21">Catalyzes the transfer of a two-carbon ketol group from a ketose donor to an aldose acceptor, via a covalent intermediate with the cofactor thiamine pyrophosphate.</text>
</comment>
<dbReference type="InterPro" id="IPR005474">
    <property type="entry name" value="Transketolase_N"/>
</dbReference>
<dbReference type="CDD" id="cd07033">
    <property type="entry name" value="TPP_PYR_DXS_TK_like"/>
    <property type="match status" value="1"/>
</dbReference>
<dbReference type="PANTHER" id="PTHR43522">
    <property type="entry name" value="TRANSKETOLASE"/>
    <property type="match status" value="1"/>
</dbReference>
<evidence type="ECO:0000256" key="15">
    <source>
        <dbReference type="NCBIfam" id="TIGR00232"/>
    </source>
</evidence>
<feature type="site" description="Important for catalytic activity" evidence="20">
    <location>
        <position position="266"/>
    </location>
</feature>
<dbReference type="PROSITE" id="PS00802">
    <property type="entry name" value="TRANSKETOLASE_2"/>
    <property type="match status" value="1"/>
</dbReference>
<protein>
    <recommendedName>
        <fullName evidence="8 15">Transketolase</fullName>
        <ecNumber evidence="7 15">2.2.1.1</ecNumber>
    </recommendedName>
</protein>
<evidence type="ECO:0000256" key="16">
    <source>
        <dbReference type="PIRSR" id="PIRSR605478-1"/>
    </source>
</evidence>
<feature type="binding site" evidence="19">
    <location>
        <position position="194"/>
    </location>
    <ligand>
        <name>Mg(2+)</name>
        <dbReference type="ChEBI" id="CHEBI:18420"/>
    </ligand>
</feature>
<dbReference type="InterPro" id="IPR005478">
    <property type="entry name" value="Transketolase_bac-like"/>
</dbReference>
<evidence type="ECO:0000256" key="2">
    <source>
        <dbReference type="ARBA" id="ARBA00001936"/>
    </source>
</evidence>
<evidence type="ECO:0000256" key="9">
    <source>
        <dbReference type="ARBA" id="ARBA00022679"/>
    </source>
</evidence>
<dbReference type="InterPro" id="IPR049557">
    <property type="entry name" value="Transketolase_CS"/>
</dbReference>
<reference evidence="23 24" key="1">
    <citation type="submission" date="2019-06" db="EMBL/GenBank/DDBJ databases">
        <title>Complete genome sequence of Helicobacter suis SNTW101c.</title>
        <authorList>
            <person name="Rimbara E."/>
            <person name="Suzuki M."/>
            <person name="Matsui H."/>
            <person name="Nakamura M."/>
            <person name="Mori S."/>
            <person name="Shibayama K."/>
        </authorList>
    </citation>
    <scope>NUCLEOTIDE SEQUENCE [LARGE SCALE GENOMIC DNA]</scope>
    <source>
        <strain evidence="23 24">SNTW101c</strain>
    </source>
</reference>
<comment type="cofactor">
    <cofactor evidence="19">
        <name>Mg(2+)</name>
        <dbReference type="ChEBI" id="CHEBI:18420"/>
    </cofactor>
    <text evidence="19">Binds 1 Mg(2+) ion per subunit. Can also utilize other divalent metal cations, such as Ca(2+), Mn(2+) and Co(2+).</text>
</comment>
<evidence type="ECO:0000256" key="7">
    <source>
        <dbReference type="ARBA" id="ARBA00013152"/>
    </source>
</evidence>
<organism evidence="23 24">
    <name type="scientific">Helicobacter suis</name>
    <dbReference type="NCBI Taxonomy" id="104628"/>
    <lineage>
        <taxon>Bacteria</taxon>
        <taxon>Pseudomonadati</taxon>
        <taxon>Campylobacterota</taxon>
        <taxon>Epsilonproteobacteria</taxon>
        <taxon>Campylobacterales</taxon>
        <taxon>Helicobacteraceae</taxon>
        <taxon>Helicobacter</taxon>
    </lineage>
</organism>
<evidence type="ECO:0000256" key="19">
    <source>
        <dbReference type="PIRSR" id="PIRSR605478-4"/>
    </source>
</evidence>
<feature type="site" description="Important for catalytic activity" evidence="20">
    <location>
        <position position="38"/>
    </location>
</feature>
<dbReference type="InterPro" id="IPR005475">
    <property type="entry name" value="Transketolase-like_Pyr-bd"/>
</dbReference>
<evidence type="ECO:0000259" key="22">
    <source>
        <dbReference type="SMART" id="SM00861"/>
    </source>
</evidence>
<keyword evidence="9 21" id="KW-0808">Transferase</keyword>
<feature type="binding site" evidence="18">
    <location>
        <position position="77"/>
    </location>
    <ligand>
        <name>thiamine diphosphate</name>
        <dbReference type="ChEBI" id="CHEBI:58937"/>
    </ligand>
</feature>
<evidence type="ECO:0000256" key="1">
    <source>
        <dbReference type="ARBA" id="ARBA00001913"/>
    </source>
</evidence>
<feature type="binding site" evidence="17">
    <location>
        <position position="459"/>
    </location>
    <ligand>
        <name>substrate</name>
    </ligand>
</feature>
<keyword evidence="11 21" id="KW-0106">Calcium</keyword>
<keyword evidence="13 18" id="KW-0786">Thiamine pyrophosphate</keyword>
<evidence type="ECO:0000256" key="14">
    <source>
        <dbReference type="ARBA" id="ARBA00049473"/>
    </source>
</evidence>
<keyword evidence="12 19" id="KW-0460">Magnesium</keyword>
<dbReference type="GO" id="GO:0004802">
    <property type="term" value="F:transketolase activity"/>
    <property type="evidence" value="ECO:0007669"/>
    <property type="project" value="UniProtKB-UniRule"/>
</dbReference>
<dbReference type="InterPro" id="IPR009014">
    <property type="entry name" value="Transketo_C/PFOR_II"/>
</dbReference>
<feature type="active site" description="Proton donor" evidence="16">
    <location>
        <position position="401"/>
    </location>
</feature>
<dbReference type="EC" id="2.2.1.1" evidence="7 15"/>
<feature type="binding site" evidence="17">
    <location>
        <position position="348"/>
    </location>
    <ligand>
        <name>substrate</name>
    </ligand>
</feature>
<dbReference type="FunFam" id="3.40.50.970:FF:000045">
    <property type="entry name" value="Transketolase"/>
    <property type="match status" value="1"/>
</dbReference>
<name>A0A6J4CYB4_9HELI</name>
<evidence type="ECO:0000256" key="5">
    <source>
        <dbReference type="ARBA" id="ARBA00007131"/>
    </source>
</evidence>
<comment type="subunit">
    <text evidence="6 21">Homodimer.</text>
</comment>
<dbReference type="Pfam" id="PF02779">
    <property type="entry name" value="Transket_pyr"/>
    <property type="match status" value="1"/>
</dbReference>
<dbReference type="GO" id="GO:0006098">
    <property type="term" value="P:pentose-phosphate shunt"/>
    <property type="evidence" value="ECO:0007669"/>
    <property type="project" value="TreeGrafter"/>
</dbReference>
<comment type="cofactor">
    <cofactor evidence="18">
        <name>thiamine diphosphate</name>
        <dbReference type="ChEBI" id="CHEBI:58937"/>
    </cofactor>
    <text evidence="18">Binds 1 thiamine pyrophosphate per subunit. During the reaction, the substrate forms a covalent intermediate with the cofactor.</text>
</comment>
<dbReference type="RefSeq" id="WP_006563907.1">
    <property type="nucleotide sequence ID" value="NZ_AP019774.1"/>
</dbReference>
<evidence type="ECO:0000256" key="17">
    <source>
        <dbReference type="PIRSR" id="PIRSR605478-2"/>
    </source>
</evidence>
<feature type="binding site" evidence="18">
    <location>
        <position position="163"/>
    </location>
    <ligand>
        <name>thiamine diphosphate</name>
        <dbReference type="ChEBI" id="CHEBI:58937"/>
    </ligand>
</feature>
<dbReference type="SMART" id="SM00861">
    <property type="entry name" value="Transket_pyr"/>
    <property type="match status" value="1"/>
</dbReference>
<evidence type="ECO:0000256" key="12">
    <source>
        <dbReference type="ARBA" id="ARBA00022842"/>
    </source>
</evidence>
<keyword evidence="10 19" id="KW-0479">Metal-binding</keyword>
<dbReference type="SUPFAM" id="SSF52518">
    <property type="entry name" value="Thiamin diphosphate-binding fold (THDP-binding)"/>
    <property type="match status" value="2"/>
</dbReference>
<dbReference type="InterPro" id="IPR020826">
    <property type="entry name" value="Transketolase_BS"/>
</dbReference>
<evidence type="ECO:0000256" key="21">
    <source>
        <dbReference type="RuleBase" id="RU004996"/>
    </source>
</evidence>
<comment type="catalytic activity">
    <reaction evidence="14 21">
        <text>D-sedoheptulose 7-phosphate + D-glyceraldehyde 3-phosphate = aldehydo-D-ribose 5-phosphate + D-xylulose 5-phosphate</text>
        <dbReference type="Rhea" id="RHEA:10508"/>
        <dbReference type="ChEBI" id="CHEBI:57483"/>
        <dbReference type="ChEBI" id="CHEBI:57737"/>
        <dbReference type="ChEBI" id="CHEBI:58273"/>
        <dbReference type="ChEBI" id="CHEBI:59776"/>
        <dbReference type="EC" id="2.2.1.1"/>
    </reaction>
</comment>
<feature type="binding site" evidence="18">
    <location>
        <position position="427"/>
    </location>
    <ligand>
        <name>thiamine diphosphate</name>
        <dbReference type="ChEBI" id="CHEBI:58937"/>
    </ligand>
</feature>
<feature type="binding site" evidence="17">
    <location>
        <position position="266"/>
    </location>
    <ligand>
        <name>substrate</name>
    </ligand>
</feature>
<evidence type="ECO:0000313" key="24">
    <source>
        <dbReference type="Proteomes" id="UP000317935"/>
    </source>
</evidence>
<feature type="binding site" evidence="19">
    <location>
        <position position="162"/>
    </location>
    <ligand>
        <name>Mg(2+)</name>
        <dbReference type="ChEBI" id="CHEBI:18420"/>
    </ligand>
</feature>
<dbReference type="Pfam" id="PF00456">
    <property type="entry name" value="Transketolase_N"/>
    <property type="match status" value="1"/>
</dbReference>
<gene>
    <name evidence="23" type="primary">tktA</name>
    <name evidence="23" type="ORF">SNTW_01550</name>
</gene>
<feature type="binding site" evidence="17">
    <location>
        <position position="451"/>
    </location>
    <ligand>
        <name>substrate</name>
    </ligand>
</feature>
<feature type="binding site" evidence="19">
    <location>
        <position position="192"/>
    </location>
    <ligand>
        <name>Mg(2+)</name>
        <dbReference type="ChEBI" id="CHEBI:18420"/>
    </ligand>
</feature>
<dbReference type="CDD" id="cd02012">
    <property type="entry name" value="TPP_TK"/>
    <property type="match status" value="1"/>
</dbReference>